<dbReference type="InterPro" id="IPR005576">
    <property type="entry name" value="Rpb7-like_N"/>
</dbReference>
<feature type="domain" description="RPA43 OB" evidence="10">
    <location>
        <begin position="122"/>
        <end position="224"/>
    </location>
</feature>
<dbReference type="PANTHER" id="PTHR12709">
    <property type="entry name" value="DNA-DIRECTED RNA POLYMERASE II, III"/>
    <property type="match status" value="1"/>
</dbReference>
<proteinExistence type="inferred from homology"/>
<evidence type="ECO:0000313" key="12">
    <source>
        <dbReference type="RefSeq" id="XP_015281658.1"/>
    </source>
</evidence>
<dbReference type="InterPro" id="IPR041901">
    <property type="entry name" value="RNAP_I_Rpa43_N"/>
</dbReference>
<evidence type="ECO:0000259" key="10">
    <source>
        <dbReference type="Pfam" id="PF17875"/>
    </source>
</evidence>
<evidence type="ECO:0000256" key="3">
    <source>
        <dbReference type="ARBA" id="ARBA00022478"/>
    </source>
</evidence>
<organism evidence="11 12">
    <name type="scientific">Gekko japonicus</name>
    <name type="common">Schlegel's Japanese gecko</name>
    <dbReference type="NCBI Taxonomy" id="146911"/>
    <lineage>
        <taxon>Eukaryota</taxon>
        <taxon>Metazoa</taxon>
        <taxon>Chordata</taxon>
        <taxon>Craniata</taxon>
        <taxon>Vertebrata</taxon>
        <taxon>Euteleostomi</taxon>
        <taxon>Lepidosauria</taxon>
        <taxon>Squamata</taxon>
        <taxon>Bifurcata</taxon>
        <taxon>Gekkota</taxon>
        <taxon>Gekkonidae</taxon>
        <taxon>Gekkoninae</taxon>
        <taxon>Gekko</taxon>
    </lineage>
</organism>
<comment type="function">
    <text evidence="7">DNA-dependent RNA polymerase which catalyzes the transcription of DNA into RNA using the four ribonucleoside triphosphates as substrates.</text>
</comment>
<evidence type="ECO:0000256" key="5">
    <source>
        <dbReference type="ARBA" id="ARBA00023163"/>
    </source>
</evidence>
<dbReference type="GO" id="GO:0000428">
    <property type="term" value="C:DNA-directed RNA polymerase complex"/>
    <property type="evidence" value="ECO:0007669"/>
    <property type="project" value="UniProtKB-KW"/>
</dbReference>
<evidence type="ECO:0000313" key="11">
    <source>
        <dbReference type="Proteomes" id="UP000694871"/>
    </source>
</evidence>
<evidence type="ECO:0000256" key="4">
    <source>
        <dbReference type="ARBA" id="ARBA00022553"/>
    </source>
</evidence>
<accession>A0ABM1L6S1</accession>
<dbReference type="PANTHER" id="PTHR12709:SF5">
    <property type="entry name" value="DNA-DIRECTED RNA POLYMERASE I SUBUNIT RPA43"/>
    <property type="match status" value="1"/>
</dbReference>
<feature type="compositionally biased region" description="Basic and acidic residues" evidence="8">
    <location>
        <begin position="244"/>
        <end position="262"/>
    </location>
</feature>
<feature type="region of interest" description="Disordered" evidence="8">
    <location>
        <begin position="244"/>
        <end position="307"/>
    </location>
</feature>
<keyword evidence="11" id="KW-1185">Reference proteome</keyword>
<evidence type="ECO:0000256" key="7">
    <source>
        <dbReference type="RuleBase" id="RU369086"/>
    </source>
</evidence>
<evidence type="ECO:0000256" key="2">
    <source>
        <dbReference type="ARBA" id="ARBA00005930"/>
    </source>
</evidence>
<dbReference type="Pfam" id="PF03876">
    <property type="entry name" value="SHS2_Rpb7-N"/>
    <property type="match status" value="1"/>
</dbReference>
<keyword evidence="6 7" id="KW-0539">Nucleus</keyword>
<dbReference type="CDD" id="cd04328">
    <property type="entry name" value="RNAP_I_Rpa43_N"/>
    <property type="match status" value="1"/>
</dbReference>
<dbReference type="InterPro" id="IPR036898">
    <property type="entry name" value="RNA_pol_Rpb7-like_N_sf"/>
</dbReference>
<dbReference type="RefSeq" id="XP_015281658.1">
    <property type="nucleotide sequence ID" value="XM_015426172.1"/>
</dbReference>
<gene>
    <name evidence="12" type="primary">TWISTNB</name>
</gene>
<keyword evidence="4" id="KW-0597">Phosphoprotein</keyword>
<comment type="subcellular location">
    <subcellularLocation>
        <location evidence="1">Nucleus</location>
        <location evidence="1">Nucleolus</location>
    </subcellularLocation>
</comment>
<keyword evidence="3 7" id="KW-0240">DNA-directed RNA polymerase</keyword>
<keyword evidence="5 7" id="KW-0804">Transcription</keyword>
<evidence type="ECO:0000259" key="9">
    <source>
        <dbReference type="Pfam" id="PF03876"/>
    </source>
</evidence>
<reference evidence="12" key="1">
    <citation type="submission" date="2025-08" db="UniProtKB">
        <authorList>
            <consortium name="RefSeq"/>
        </authorList>
    </citation>
    <scope>IDENTIFICATION</scope>
</reference>
<dbReference type="Gene3D" id="3.30.1490.120">
    <property type="entry name" value="RNA polymerase Rpb7-like, N-terminal domain"/>
    <property type="match status" value="1"/>
</dbReference>
<name>A0ABM1L6S1_GEKJA</name>
<sequence>MAEGGNGLGQAAEAMVTTTLPSLPCVELPSFEAARTLAQNRYSCLVITPHRRHIALAPRFLHRKRTGICTQLDAELRRYSESFQGVPVAYDDIRITNELGDIIDDLGAIHLDIEANFIVFTPKPGKKLVGIINKVASSHVGCLVHGCFNASIPRPDHISVDEWKNLCFQIGDRLVFKVLYFDSDAAGVFCIRGRLCKNSTGTKITQEKYENHCDKQDDDTQEMEITIETAGIVTGELQNKDAEAEIGDKNPENVCEQDRADLGMHASDSSGYHSDRGQSKKKKRKLYDEDSGLPGSSQSKAKKKRKE</sequence>
<dbReference type="InterPro" id="IPR045113">
    <property type="entry name" value="Rpb7-like"/>
</dbReference>
<feature type="domain" description="RNA polymerase Rpb7-like N-terminal" evidence="9">
    <location>
        <begin position="52"/>
        <end position="105"/>
    </location>
</feature>
<protein>
    <recommendedName>
        <fullName evidence="7">DNA-directed RNA polymerase subunit</fullName>
    </recommendedName>
</protein>
<evidence type="ECO:0000256" key="6">
    <source>
        <dbReference type="ARBA" id="ARBA00023242"/>
    </source>
</evidence>
<evidence type="ECO:0000256" key="8">
    <source>
        <dbReference type="SAM" id="MobiDB-lite"/>
    </source>
</evidence>
<dbReference type="InterPro" id="IPR041178">
    <property type="entry name" value="RPA43_OB"/>
</dbReference>
<dbReference type="Pfam" id="PF17875">
    <property type="entry name" value="RPA43_OB"/>
    <property type="match status" value="1"/>
</dbReference>
<dbReference type="Proteomes" id="UP000694871">
    <property type="component" value="Unplaced"/>
</dbReference>
<comment type="similarity">
    <text evidence="2">Belongs to the eukaryotic RPA43 RNA polymerase subunit family.</text>
</comment>
<dbReference type="Gene3D" id="2.40.50.1060">
    <property type="match status" value="1"/>
</dbReference>
<evidence type="ECO:0000256" key="1">
    <source>
        <dbReference type="ARBA" id="ARBA00004604"/>
    </source>
</evidence>
<dbReference type="GeneID" id="107123013"/>